<evidence type="ECO:0000313" key="8">
    <source>
        <dbReference type="Proteomes" id="UP000601597"/>
    </source>
</evidence>
<accession>A0ABQ3B3W0</accession>
<dbReference type="Proteomes" id="UP000601597">
    <property type="component" value="Unassembled WGS sequence"/>
</dbReference>
<name>A0ABQ3B3W0_9GAMM</name>
<feature type="domain" description="HAMP" evidence="5">
    <location>
        <begin position="319"/>
        <end position="372"/>
    </location>
</feature>
<organism evidence="7 8">
    <name type="scientific">Marinobacter zhanjiangensis</name>
    <dbReference type="NCBI Taxonomy" id="578215"/>
    <lineage>
        <taxon>Bacteria</taxon>
        <taxon>Pseudomonadati</taxon>
        <taxon>Pseudomonadota</taxon>
        <taxon>Gammaproteobacteria</taxon>
        <taxon>Pseudomonadales</taxon>
        <taxon>Marinobacteraceae</taxon>
        <taxon>Marinobacter</taxon>
    </lineage>
</organism>
<dbReference type="InterPro" id="IPR050469">
    <property type="entry name" value="Diguanylate_Cyclase"/>
</dbReference>
<evidence type="ECO:0000256" key="3">
    <source>
        <dbReference type="SAM" id="Coils"/>
    </source>
</evidence>
<evidence type="ECO:0000256" key="2">
    <source>
        <dbReference type="ARBA" id="ARBA00034247"/>
    </source>
</evidence>
<dbReference type="InterPro" id="IPR000160">
    <property type="entry name" value="GGDEF_dom"/>
</dbReference>
<feature type="coiled-coil region" evidence="3">
    <location>
        <begin position="353"/>
        <end position="408"/>
    </location>
</feature>
<dbReference type="NCBIfam" id="TIGR00254">
    <property type="entry name" value="GGDEF"/>
    <property type="match status" value="1"/>
</dbReference>
<dbReference type="PANTHER" id="PTHR45138">
    <property type="entry name" value="REGULATORY COMPONENTS OF SENSORY TRANSDUCTION SYSTEM"/>
    <property type="match status" value="1"/>
</dbReference>
<dbReference type="InterPro" id="IPR003660">
    <property type="entry name" value="HAMP_dom"/>
</dbReference>
<reference evidence="8" key="1">
    <citation type="journal article" date="2019" name="Int. J. Syst. Evol. Microbiol.">
        <title>The Global Catalogue of Microorganisms (GCM) 10K type strain sequencing project: providing services to taxonomists for standard genome sequencing and annotation.</title>
        <authorList>
            <consortium name="The Broad Institute Genomics Platform"/>
            <consortium name="The Broad Institute Genome Sequencing Center for Infectious Disease"/>
            <person name="Wu L."/>
            <person name="Ma J."/>
        </authorList>
    </citation>
    <scope>NUCLEOTIDE SEQUENCE [LARGE SCALE GENOMIC DNA]</scope>
    <source>
        <strain evidence="8">KCTC 22280</strain>
    </source>
</reference>
<feature type="transmembrane region" description="Helical" evidence="4">
    <location>
        <begin position="292"/>
        <end position="317"/>
    </location>
</feature>
<comment type="caution">
    <text evidence="7">The sequence shown here is derived from an EMBL/GenBank/DDBJ whole genome shotgun (WGS) entry which is preliminary data.</text>
</comment>
<evidence type="ECO:0000313" key="7">
    <source>
        <dbReference type="EMBL" id="GGY77171.1"/>
    </source>
</evidence>
<evidence type="ECO:0000259" key="5">
    <source>
        <dbReference type="PROSITE" id="PS50885"/>
    </source>
</evidence>
<evidence type="ECO:0000256" key="4">
    <source>
        <dbReference type="SAM" id="Phobius"/>
    </source>
</evidence>
<dbReference type="Pfam" id="PF00990">
    <property type="entry name" value="GGDEF"/>
    <property type="match status" value="1"/>
</dbReference>
<keyword evidence="4" id="KW-0812">Transmembrane</keyword>
<dbReference type="SMART" id="SM00267">
    <property type="entry name" value="GGDEF"/>
    <property type="match status" value="1"/>
</dbReference>
<dbReference type="CDD" id="cd01949">
    <property type="entry name" value="GGDEF"/>
    <property type="match status" value="1"/>
</dbReference>
<keyword evidence="8" id="KW-1185">Reference proteome</keyword>
<dbReference type="PANTHER" id="PTHR45138:SF9">
    <property type="entry name" value="DIGUANYLATE CYCLASE DGCM-RELATED"/>
    <property type="match status" value="1"/>
</dbReference>
<dbReference type="EMBL" id="BMXV01000005">
    <property type="protein sequence ID" value="GGY77171.1"/>
    <property type="molecule type" value="Genomic_DNA"/>
</dbReference>
<dbReference type="PROSITE" id="PS50885">
    <property type="entry name" value="HAMP"/>
    <property type="match status" value="1"/>
</dbReference>
<evidence type="ECO:0000259" key="6">
    <source>
        <dbReference type="PROSITE" id="PS50887"/>
    </source>
</evidence>
<dbReference type="SUPFAM" id="SSF55073">
    <property type="entry name" value="Nucleotide cyclase"/>
    <property type="match status" value="1"/>
</dbReference>
<evidence type="ECO:0000256" key="1">
    <source>
        <dbReference type="ARBA" id="ARBA00012528"/>
    </source>
</evidence>
<dbReference type="Gene3D" id="3.30.70.270">
    <property type="match status" value="1"/>
</dbReference>
<sequence>MIGFSRWRLKKRIFAGFLVIGLIGAGVALAMGLAINNIYSDFRRFTVFSERVELGRDLSTRMVDLQRLSEEFVQEGESFSSDQADLVFKQARVLLSRLEADASESVIERAGIMTTHLNSFQQAFSEVKTQRNRQSRLINETIRTRAVEHEALVDEFAARIPGSDPESVALVERLRNSVLQVQRLTHQYFDSLDNSLIRAIRSNIHQSRALIRQLAELHRDEALLPLLPRMDESVRAYQEAILEAVQRTRGYLFLVNVVMAAETHEILYQSDRLSEELRLEMGLIERDVADTIWQVFVLALASSAFMLLLIIGLSYAIGRSIATPIENLAVTFRRLARGETISVMSPPELGPELQELSGAAEVFREKNEETERLLVRYREISEALEERVKERTQELEGANRKLQQLSRTDGLTGLANRRYFEEILDREWSTALRNGLSLAVVMLDIDYFKSFNDRYGHQAGDQCLRDVARSLQKHLRRGDDLAARYGGEEFIVVLQDTSHDKAMTIAESLCFAISDLDILHEDSPWHRVTTSVGVAVREPGSEIDSGFELVKKADNALYRAKLAGKNQVMISSPG</sequence>
<dbReference type="EC" id="2.7.7.65" evidence="1"/>
<dbReference type="RefSeq" id="WP_189577039.1">
    <property type="nucleotide sequence ID" value="NZ_BMXV01000005.1"/>
</dbReference>
<dbReference type="InterPro" id="IPR029787">
    <property type="entry name" value="Nucleotide_cyclase"/>
</dbReference>
<dbReference type="PROSITE" id="PS50887">
    <property type="entry name" value="GGDEF"/>
    <property type="match status" value="1"/>
</dbReference>
<keyword evidence="3" id="KW-0175">Coiled coil</keyword>
<feature type="domain" description="GGDEF" evidence="6">
    <location>
        <begin position="436"/>
        <end position="573"/>
    </location>
</feature>
<keyword evidence="4" id="KW-1133">Transmembrane helix</keyword>
<dbReference type="Gene3D" id="6.10.340.10">
    <property type="match status" value="1"/>
</dbReference>
<keyword evidence="4" id="KW-0472">Membrane</keyword>
<dbReference type="InterPro" id="IPR043128">
    <property type="entry name" value="Rev_trsase/Diguanyl_cyclase"/>
</dbReference>
<proteinExistence type="predicted"/>
<comment type="catalytic activity">
    <reaction evidence="2">
        <text>2 GTP = 3',3'-c-di-GMP + 2 diphosphate</text>
        <dbReference type="Rhea" id="RHEA:24898"/>
        <dbReference type="ChEBI" id="CHEBI:33019"/>
        <dbReference type="ChEBI" id="CHEBI:37565"/>
        <dbReference type="ChEBI" id="CHEBI:58805"/>
        <dbReference type="EC" id="2.7.7.65"/>
    </reaction>
</comment>
<gene>
    <name evidence="7" type="ORF">GCM10007071_25910</name>
</gene>
<protein>
    <recommendedName>
        <fullName evidence="1">diguanylate cyclase</fullName>
        <ecNumber evidence="1">2.7.7.65</ecNumber>
    </recommendedName>
</protein>